<evidence type="ECO:0000256" key="5">
    <source>
        <dbReference type="ARBA" id="ARBA00022840"/>
    </source>
</evidence>
<dbReference type="EMBL" id="JN995592">
    <property type="protein sequence ID" value="AEU04355.1"/>
    <property type="molecule type" value="Genomic_DNA"/>
</dbReference>
<keyword evidence="6 9" id="KW-0521">NADP</keyword>
<feature type="binding site" evidence="9">
    <location>
        <begin position="104"/>
        <end position="105"/>
    </location>
    <ligand>
        <name>NAD(+)</name>
        <dbReference type="ChEBI" id="CHEBI:57540"/>
    </ligand>
</feature>
<feature type="active site" description="Proton acceptor" evidence="9">
    <location>
        <position position="104"/>
    </location>
</feature>
<feature type="binding site" evidence="9">
    <location>
        <position position="207"/>
    </location>
    <ligand>
        <name>NAD(+)</name>
        <dbReference type="ChEBI" id="CHEBI:57540"/>
    </ligand>
</feature>
<comment type="catalytic activity">
    <reaction evidence="8 9">
        <text>NAD(+) + ATP = ADP + NADP(+) + H(+)</text>
        <dbReference type="Rhea" id="RHEA:18629"/>
        <dbReference type="ChEBI" id="CHEBI:15378"/>
        <dbReference type="ChEBI" id="CHEBI:30616"/>
        <dbReference type="ChEBI" id="CHEBI:57540"/>
        <dbReference type="ChEBI" id="CHEBI:58349"/>
        <dbReference type="ChEBI" id="CHEBI:456216"/>
        <dbReference type="EC" id="2.7.1.23"/>
    </reaction>
</comment>
<dbReference type="GO" id="GO:0005524">
    <property type="term" value="F:ATP binding"/>
    <property type="evidence" value="ECO:0007669"/>
    <property type="project" value="UniProtKB-KW"/>
</dbReference>
<dbReference type="FunFam" id="2.60.200.30:FF:000001">
    <property type="entry name" value="NAD kinase"/>
    <property type="match status" value="1"/>
</dbReference>
<comment type="function">
    <text evidence="9">Involved in the regulation of the intracellular balance of NAD and NADP, and is a key enzyme in the biosynthesis of NADP. Catalyzes specifically the phosphorylation on 2'-hydroxyl of the adenosine moiety of NAD to yield NADP.</text>
</comment>
<comment type="subcellular location">
    <subcellularLocation>
        <location evidence="9">Cytoplasm</location>
    </subcellularLocation>
</comment>
<dbReference type="InterPro" id="IPR017438">
    <property type="entry name" value="ATP-NAD_kinase_N"/>
</dbReference>
<dbReference type="PANTHER" id="PTHR20275">
    <property type="entry name" value="NAD KINASE"/>
    <property type="match status" value="1"/>
</dbReference>
<evidence type="ECO:0000256" key="6">
    <source>
        <dbReference type="ARBA" id="ARBA00022857"/>
    </source>
</evidence>
<evidence type="ECO:0000256" key="3">
    <source>
        <dbReference type="ARBA" id="ARBA00022741"/>
    </source>
</evidence>
<feature type="binding site" evidence="9">
    <location>
        <position position="190"/>
    </location>
    <ligand>
        <name>NAD(+)</name>
        <dbReference type="ChEBI" id="CHEBI:57540"/>
    </ligand>
</feature>
<comment type="cofactor">
    <cofactor evidence="9">
        <name>a divalent metal cation</name>
        <dbReference type="ChEBI" id="CHEBI:60240"/>
    </cofactor>
</comment>
<name>G9K360_AVIPA</name>
<accession>G9K360</accession>
<dbReference type="Gene3D" id="3.40.50.10330">
    <property type="entry name" value="Probable inorganic polyphosphate/atp-NAD kinase, domain 1"/>
    <property type="match status" value="1"/>
</dbReference>
<dbReference type="InterPro" id="IPR016064">
    <property type="entry name" value="NAD/diacylglycerol_kinase_sf"/>
</dbReference>
<evidence type="ECO:0000256" key="2">
    <source>
        <dbReference type="ARBA" id="ARBA00022679"/>
    </source>
</evidence>
<evidence type="ECO:0000256" key="7">
    <source>
        <dbReference type="ARBA" id="ARBA00023027"/>
    </source>
</evidence>
<evidence type="ECO:0000313" key="10">
    <source>
        <dbReference type="EMBL" id="AEU04355.1"/>
    </source>
</evidence>
<comment type="similarity">
    <text evidence="9">Belongs to the NAD kinase family.</text>
</comment>
<evidence type="ECO:0000256" key="1">
    <source>
        <dbReference type="ARBA" id="ARBA00022490"/>
    </source>
</evidence>
<comment type="caution">
    <text evidence="9">Lacks conserved residue(s) required for the propagation of feature annotation.</text>
</comment>
<keyword evidence="1 9" id="KW-0963">Cytoplasm</keyword>
<dbReference type="NCBIfam" id="NF002579">
    <property type="entry name" value="PRK02231.1"/>
    <property type="match status" value="1"/>
</dbReference>
<dbReference type="InterPro" id="IPR002504">
    <property type="entry name" value="NADK"/>
</dbReference>
<dbReference type="HAMAP" id="MF_00361">
    <property type="entry name" value="NAD_kinase"/>
    <property type="match status" value="1"/>
</dbReference>
<dbReference type="PANTHER" id="PTHR20275:SF0">
    <property type="entry name" value="NAD KINASE"/>
    <property type="match status" value="1"/>
</dbReference>
<keyword evidence="2 9" id="KW-0808">Transferase</keyword>
<protein>
    <recommendedName>
        <fullName evidence="9">NAD kinase</fullName>
        <ecNumber evidence="9">2.7.1.23</ecNumber>
    </recommendedName>
    <alternativeName>
        <fullName evidence="9">ATP-dependent NAD kinase</fullName>
    </alternativeName>
</protein>
<keyword evidence="4 9" id="KW-0418">Kinase</keyword>
<dbReference type="GO" id="GO:0005737">
    <property type="term" value="C:cytoplasm"/>
    <property type="evidence" value="ECO:0007669"/>
    <property type="project" value="UniProtKB-SubCell"/>
</dbReference>
<evidence type="ECO:0000256" key="4">
    <source>
        <dbReference type="ARBA" id="ARBA00022777"/>
    </source>
</evidence>
<dbReference type="GO" id="GO:0003951">
    <property type="term" value="F:NAD+ kinase activity"/>
    <property type="evidence" value="ECO:0007669"/>
    <property type="project" value="UniProtKB-UniRule"/>
</dbReference>
<feature type="binding site" evidence="9">
    <location>
        <position position="209"/>
    </location>
    <ligand>
        <name>NAD(+)</name>
        <dbReference type="ChEBI" id="CHEBI:57540"/>
    </ligand>
</feature>
<sequence>MCNIAANFLNSSAVHFSRIMTMSPNIIDNNTLHRSFQTIGLVGRPRNDVNLQMHKNLFQWLSEKGYQVLVEKPIGERLGLPAAHLAELEEIGRNAQLAIVIGGDGNMLGRARILAKYDIALIGINRGNLGFLTDIDPKNAYAQLAACLDNGEFFVEERFLLETAIEREGQIIATSNAVNEVVIHPAKIAHMIDFHVYINDKLAFSQRSDGLVVSTPTGSTAYSLSAGGPILTPQLNAIALVPMFPHTLSSRPLVIDGESKISIRFADYNTDQLEVGCDSQVALPFTPDDVVHIYKSQHKLRLLHLKNYNYYNVLSTKLGWLRNSA</sequence>
<organism evidence="10">
    <name type="scientific">Avibacterium paragallinarum</name>
    <name type="common">Haemophilus gallinarum</name>
    <dbReference type="NCBI Taxonomy" id="728"/>
    <lineage>
        <taxon>Bacteria</taxon>
        <taxon>Pseudomonadati</taxon>
        <taxon>Pseudomonadota</taxon>
        <taxon>Gammaproteobacteria</taxon>
        <taxon>Pasteurellales</taxon>
        <taxon>Pasteurellaceae</taxon>
        <taxon>Avibacterium</taxon>
    </lineage>
</organism>
<dbReference type="SUPFAM" id="SSF111331">
    <property type="entry name" value="NAD kinase/diacylglycerol kinase-like"/>
    <property type="match status" value="1"/>
</dbReference>
<dbReference type="GO" id="GO:0019674">
    <property type="term" value="P:NAD+ metabolic process"/>
    <property type="evidence" value="ECO:0007669"/>
    <property type="project" value="InterPro"/>
</dbReference>
<dbReference type="NCBIfam" id="NF002306">
    <property type="entry name" value="PRK01231.1"/>
    <property type="match status" value="1"/>
</dbReference>
<keyword evidence="3 9" id="KW-0547">Nucleotide-binding</keyword>
<dbReference type="GO" id="GO:0046872">
    <property type="term" value="F:metal ion binding"/>
    <property type="evidence" value="ECO:0007669"/>
    <property type="project" value="UniProtKB-UniRule"/>
</dbReference>
<feature type="binding site" evidence="9">
    <location>
        <position position="280"/>
    </location>
    <ligand>
        <name>NAD(+)</name>
        <dbReference type="ChEBI" id="CHEBI:57540"/>
    </ligand>
</feature>
<evidence type="ECO:0000256" key="8">
    <source>
        <dbReference type="ARBA" id="ARBA00047925"/>
    </source>
</evidence>
<proteinExistence type="inferred from homology"/>
<dbReference type="Pfam" id="PF20143">
    <property type="entry name" value="NAD_kinase_C"/>
    <property type="match status" value="1"/>
</dbReference>
<evidence type="ECO:0000256" key="9">
    <source>
        <dbReference type="HAMAP-Rule" id="MF_00361"/>
    </source>
</evidence>
<keyword evidence="7 9" id="KW-0520">NAD</keyword>
<feature type="binding site" evidence="9">
    <location>
        <begin position="179"/>
        <end position="180"/>
    </location>
    <ligand>
        <name>NAD(+)</name>
        <dbReference type="ChEBI" id="CHEBI:57540"/>
    </ligand>
</feature>
<dbReference type="AlphaFoldDB" id="G9K360"/>
<dbReference type="NCBIfam" id="NF002893">
    <property type="entry name" value="PRK03378.1"/>
    <property type="match status" value="1"/>
</dbReference>
<dbReference type="Gene3D" id="2.60.200.30">
    <property type="entry name" value="Probable inorganic polyphosphate/atp-NAD kinase, domain 2"/>
    <property type="match status" value="1"/>
</dbReference>
<dbReference type="Pfam" id="PF01513">
    <property type="entry name" value="NAD_kinase"/>
    <property type="match status" value="1"/>
</dbReference>
<dbReference type="EC" id="2.7.1.23" evidence="9"/>
<gene>
    <name evidence="9" type="primary">nadK</name>
</gene>
<feature type="binding site" evidence="9">
    <location>
        <begin position="220"/>
        <end position="225"/>
    </location>
    <ligand>
        <name>NAD(+)</name>
        <dbReference type="ChEBI" id="CHEBI:57540"/>
    </ligand>
</feature>
<reference evidence="10" key="1">
    <citation type="submission" date="2011-11" db="EMBL/GenBank/DDBJ databases">
        <title>Identification of putative genes involved in NAD+ pathways within Avibacterium paragallinarum.</title>
        <authorList>
            <person name="Roodt Y."/>
            <person name="Bragg R.R."/>
            <person name="Christensen H."/>
            <person name="Albertyn J."/>
        </authorList>
    </citation>
    <scope>NUCLEOTIDE SEQUENCE</scope>
    <source>
        <strain evidence="10">Modesto</strain>
    </source>
</reference>
<dbReference type="InterPro" id="IPR017437">
    <property type="entry name" value="ATP-NAD_kinase_PpnK-typ_C"/>
</dbReference>
<keyword evidence="5 9" id="KW-0067">ATP-binding</keyword>
<dbReference type="GO" id="GO:0006741">
    <property type="term" value="P:NADP+ biosynthetic process"/>
    <property type="evidence" value="ECO:0007669"/>
    <property type="project" value="UniProtKB-UniRule"/>
</dbReference>
<dbReference type="GO" id="GO:0051287">
    <property type="term" value="F:NAD binding"/>
    <property type="evidence" value="ECO:0007669"/>
    <property type="project" value="UniProtKB-ARBA"/>
</dbReference>